<organism evidence="8">
    <name type="scientific">Chlamydomonas euryale</name>
    <dbReference type="NCBI Taxonomy" id="1486919"/>
    <lineage>
        <taxon>Eukaryota</taxon>
        <taxon>Viridiplantae</taxon>
        <taxon>Chlorophyta</taxon>
        <taxon>core chlorophytes</taxon>
        <taxon>Chlorophyceae</taxon>
        <taxon>CS clade</taxon>
        <taxon>Chlamydomonadales</taxon>
        <taxon>Chlamydomonadaceae</taxon>
        <taxon>Chlamydomonas</taxon>
    </lineage>
</organism>
<dbReference type="EMBL" id="HBEC01011442">
    <property type="protein sequence ID" value="CAD8285202.1"/>
    <property type="molecule type" value="Transcribed_RNA"/>
</dbReference>
<evidence type="ECO:0000256" key="5">
    <source>
        <dbReference type="ARBA" id="ARBA00023004"/>
    </source>
</evidence>
<dbReference type="InterPro" id="IPR007197">
    <property type="entry name" value="rSAM"/>
</dbReference>
<keyword evidence="3" id="KW-0949">S-adenosyl-L-methionine</keyword>
<reference evidence="8" key="1">
    <citation type="submission" date="2021-01" db="EMBL/GenBank/DDBJ databases">
        <authorList>
            <person name="Corre E."/>
            <person name="Pelletier E."/>
            <person name="Niang G."/>
            <person name="Scheremetjew M."/>
            <person name="Finn R."/>
            <person name="Kale V."/>
            <person name="Holt S."/>
            <person name="Cochrane G."/>
            <person name="Meng A."/>
            <person name="Brown T."/>
            <person name="Cohen L."/>
        </authorList>
    </citation>
    <scope>NUCLEOTIDE SEQUENCE</scope>
    <source>
        <strain evidence="8">CCMP219</strain>
    </source>
</reference>
<gene>
    <name evidence="8" type="ORF">CEUR00632_LOCUS5240</name>
</gene>
<evidence type="ECO:0000256" key="2">
    <source>
        <dbReference type="ARBA" id="ARBA00022485"/>
    </source>
</evidence>
<dbReference type="InterPro" id="IPR013785">
    <property type="entry name" value="Aldolase_TIM"/>
</dbReference>
<dbReference type="InterPro" id="IPR010722">
    <property type="entry name" value="BATS_dom"/>
</dbReference>
<proteinExistence type="predicted"/>
<name>A0A7R9V5U9_9CHLO</name>
<dbReference type="SFLD" id="SFLDG01060">
    <property type="entry name" value="BATS_domain_containing"/>
    <property type="match status" value="1"/>
</dbReference>
<dbReference type="GO" id="GO:0042364">
    <property type="term" value="P:water-soluble vitamin biosynthetic process"/>
    <property type="evidence" value="ECO:0007669"/>
    <property type="project" value="UniProtKB-ARBA"/>
</dbReference>
<comment type="cofactor">
    <cofactor evidence="1">
        <name>[4Fe-4S] cluster</name>
        <dbReference type="ChEBI" id="CHEBI:49883"/>
    </cofactor>
</comment>
<sequence>MSLLPFMSAAAAAAARPALLGAALGHAGRRVLAAACGALPDGLSSQVQTRRPRAPALGQQIRGMLWSVEREKGHTYRDPSDIINEKAIFEAMERTKAAAKDEAAVAEILQNAKDRSFLTNYTPGKSEYVQGLTLDECATLLNVDAGDAKLMERIYDTAFAIKNRIYGNRIVLFAPLYIANYCVNSCTYCAFRGANKKLQRSALTDEELRDEVASLERQGHRRLLVLTGEHPKYTFEQFLHAIEVIGDTRSEPCGSIRRINVEIPTLSVSDMRRLKATDKIGTFTLFQETYHRDTFRKMHVSGPKSDYNHRLLTQDRAMRAGLDDVGIGTLFGLFDYRFEVLAMLQHSEHLEKEYGAGPHTISVPRMRPADGSELSSAPPHVVDDANFKKLVAIIRIAVPYTGMILSTRESPQMRAELLKVGMSQMSAGSKTDVGAYHRDDSKTTEEELGKLAGQFSLMDHRATPDVVKDLMLEGYVPSWCTACYRKGRTGEHFMKIAKAGNIHSFCHPNSILSLQEYLQDYGTEEMKQIGKDVVAREMESGLTDSAKRLLARKMVKVEKGDHDVYI</sequence>
<dbReference type="InterPro" id="IPR058240">
    <property type="entry name" value="rSAM_sf"/>
</dbReference>
<protein>
    <recommendedName>
        <fullName evidence="7">Biotin and thiamin synthesis-associated domain-containing protein</fullName>
    </recommendedName>
</protein>
<keyword evidence="6" id="KW-0411">Iron-sulfur</keyword>
<dbReference type="GO" id="GO:0046872">
    <property type="term" value="F:metal ion binding"/>
    <property type="evidence" value="ECO:0007669"/>
    <property type="project" value="UniProtKB-KW"/>
</dbReference>
<feature type="domain" description="Biotin and thiamin synthesis-associated" evidence="7">
    <location>
        <begin position="362"/>
        <end position="477"/>
    </location>
</feature>
<dbReference type="AlphaFoldDB" id="A0A7R9V5U9"/>
<dbReference type="PANTHER" id="PTHR43583">
    <property type="entry name" value="2-IMINOACETATE SYNTHASE"/>
    <property type="match status" value="1"/>
</dbReference>
<evidence type="ECO:0000313" key="8">
    <source>
        <dbReference type="EMBL" id="CAD8285202.1"/>
    </source>
</evidence>
<dbReference type="GO" id="GO:0003824">
    <property type="term" value="F:catalytic activity"/>
    <property type="evidence" value="ECO:0007669"/>
    <property type="project" value="InterPro"/>
</dbReference>
<evidence type="ECO:0000256" key="4">
    <source>
        <dbReference type="ARBA" id="ARBA00022723"/>
    </source>
</evidence>
<dbReference type="Gene3D" id="3.20.20.70">
    <property type="entry name" value="Aldolase class I"/>
    <property type="match status" value="1"/>
</dbReference>
<dbReference type="SUPFAM" id="SSF102114">
    <property type="entry name" value="Radical SAM enzymes"/>
    <property type="match status" value="1"/>
</dbReference>
<evidence type="ECO:0000256" key="3">
    <source>
        <dbReference type="ARBA" id="ARBA00022691"/>
    </source>
</evidence>
<evidence type="ECO:0000259" key="7">
    <source>
        <dbReference type="SMART" id="SM00876"/>
    </source>
</evidence>
<dbReference type="GO" id="GO:0044272">
    <property type="term" value="P:sulfur compound biosynthetic process"/>
    <property type="evidence" value="ECO:0007669"/>
    <property type="project" value="UniProtKB-ARBA"/>
</dbReference>
<dbReference type="GO" id="GO:0051539">
    <property type="term" value="F:4 iron, 4 sulfur cluster binding"/>
    <property type="evidence" value="ECO:0007669"/>
    <property type="project" value="UniProtKB-KW"/>
</dbReference>
<keyword evidence="4" id="KW-0479">Metal-binding</keyword>
<keyword evidence="5" id="KW-0408">Iron</keyword>
<dbReference type="NCBIfam" id="TIGR03955">
    <property type="entry name" value="rSAM_HydG"/>
    <property type="match status" value="1"/>
</dbReference>
<dbReference type="SFLD" id="SFLDG01081">
    <property type="entry name" value="cleavage_of_the_Ca-Cb_bond_in"/>
    <property type="match status" value="1"/>
</dbReference>
<evidence type="ECO:0000256" key="1">
    <source>
        <dbReference type="ARBA" id="ARBA00001966"/>
    </source>
</evidence>
<accession>A0A7R9V5U9</accession>
<dbReference type="SFLD" id="SFLDF00319">
    <property type="entry name" value="Fe_hydrogenase_maturase_(HydG"/>
    <property type="match status" value="1"/>
</dbReference>
<dbReference type="InterPro" id="IPR034428">
    <property type="entry name" value="ThiH/NoCL/HydG-like"/>
</dbReference>
<dbReference type="PANTHER" id="PTHR43583:SF2">
    <property type="entry name" value="THIAZOLE BIOSYNTHESIS PROTEIN"/>
    <property type="match status" value="1"/>
</dbReference>
<dbReference type="SFLD" id="SFLDS00029">
    <property type="entry name" value="Radical_SAM"/>
    <property type="match status" value="1"/>
</dbReference>
<dbReference type="SMART" id="SM00876">
    <property type="entry name" value="BATS"/>
    <property type="match status" value="1"/>
</dbReference>
<keyword evidence="2" id="KW-0004">4Fe-4S</keyword>
<dbReference type="InterPro" id="IPR024007">
    <property type="entry name" value="FeFe-hyd_mat_HydG"/>
</dbReference>
<dbReference type="Pfam" id="PF06968">
    <property type="entry name" value="BATS"/>
    <property type="match status" value="1"/>
</dbReference>
<dbReference type="Pfam" id="PF04055">
    <property type="entry name" value="Radical_SAM"/>
    <property type="match status" value="1"/>
</dbReference>
<evidence type="ECO:0000256" key="6">
    <source>
        <dbReference type="ARBA" id="ARBA00023014"/>
    </source>
</evidence>